<dbReference type="EMBL" id="FXTH01000003">
    <property type="protein sequence ID" value="SMO46249.1"/>
    <property type="molecule type" value="Genomic_DNA"/>
</dbReference>
<evidence type="ECO:0000313" key="3">
    <source>
        <dbReference type="Proteomes" id="UP000317593"/>
    </source>
</evidence>
<proteinExistence type="predicted"/>
<protein>
    <submittedName>
        <fullName evidence="2">SnoaL-like domain-containing protein</fullName>
    </submittedName>
</protein>
<name>A0A521BGT4_9BACT</name>
<reference evidence="2 3" key="1">
    <citation type="submission" date="2017-05" db="EMBL/GenBank/DDBJ databases">
        <authorList>
            <person name="Varghese N."/>
            <person name="Submissions S."/>
        </authorList>
    </citation>
    <scope>NUCLEOTIDE SEQUENCE [LARGE SCALE GENOMIC DNA]</scope>
    <source>
        <strain evidence="2 3">DSM 21194</strain>
    </source>
</reference>
<feature type="domain" description="SnoaL-like" evidence="1">
    <location>
        <begin position="3"/>
        <end position="122"/>
    </location>
</feature>
<dbReference type="InterPro" id="IPR032710">
    <property type="entry name" value="NTF2-like_dom_sf"/>
</dbReference>
<sequence length="141" mass="16191">MNEMNEIQHVISKFAHSFDTKEWERMRSTLSDEVLCDYSDLRGGVKDTVGGDVYVAKRMEALDNIHTHHLISNYEITVTGGKASCTASAIIWRKAQGKEFNTHAQYTFELQKKTHSWRICSIKQEIYWNKGDPSIHSGVQK</sequence>
<dbReference type="Gene3D" id="3.10.450.50">
    <property type="match status" value="1"/>
</dbReference>
<dbReference type="Pfam" id="PF13577">
    <property type="entry name" value="SnoaL_4"/>
    <property type="match status" value="1"/>
</dbReference>
<dbReference type="OrthoDB" id="2599042at2"/>
<keyword evidence="3" id="KW-1185">Reference proteome</keyword>
<dbReference type="AlphaFoldDB" id="A0A521BGT4"/>
<accession>A0A521BGT4</accession>
<gene>
    <name evidence="2" type="ORF">SAMN06265218_10396</name>
</gene>
<dbReference type="RefSeq" id="WP_142713327.1">
    <property type="nucleotide sequence ID" value="NZ_FXTH01000003.1"/>
</dbReference>
<dbReference type="Proteomes" id="UP000317593">
    <property type="component" value="Unassembled WGS sequence"/>
</dbReference>
<evidence type="ECO:0000259" key="1">
    <source>
        <dbReference type="Pfam" id="PF13577"/>
    </source>
</evidence>
<dbReference type="SUPFAM" id="SSF54427">
    <property type="entry name" value="NTF2-like"/>
    <property type="match status" value="1"/>
</dbReference>
<dbReference type="InterPro" id="IPR037401">
    <property type="entry name" value="SnoaL-like"/>
</dbReference>
<evidence type="ECO:0000313" key="2">
    <source>
        <dbReference type="EMBL" id="SMO46249.1"/>
    </source>
</evidence>
<organism evidence="2 3">
    <name type="scientific">Fodinibius sediminis</name>
    <dbReference type="NCBI Taxonomy" id="1214077"/>
    <lineage>
        <taxon>Bacteria</taxon>
        <taxon>Pseudomonadati</taxon>
        <taxon>Balneolota</taxon>
        <taxon>Balneolia</taxon>
        <taxon>Balneolales</taxon>
        <taxon>Balneolaceae</taxon>
        <taxon>Fodinibius</taxon>
    </lineage>
</organism>